<evidence type="ECO:0000256" key="1">
    <source>
        <dbReference type="SAM" id="MobiDB-lite"/>
    </source>
</evidence>
<gene>
    <name evidence="2" type="ORF">N7496_002048</name>
</gene>
<dbReference type="GeneID" id="81434156"/>
<keyword evidence="3" id="KW-1185">Reference proteome</keyword>
<accession>A0A9X0B7J2</accession>
<comment type="caution">
    <text evidence="2">The sequence shown here is derived from an EMBL/GenBank/DDBJ whole genome shotgun (WGS) entry which is preliminary data.</text>
</comment>
<evidence type="ECO:0000313" key="3">
    <source>
        <dbReference type="Proteomes" id="UP001147782"/>
    </source>
</evidence>
<organism evidence="2 3">
    <name type="scientific">Penicillium cataractarum</name>
    <dbReference type="NCBI Taxonomy" id="2100454"/>
    <lineage>
        <taxon>Eukaryota</taxon>
        <taxon>Fungi</taxon>
        <taxon>Dikarya</taxon>
        <taxon>Ascomycota</taxon>
        <taxon>Pezizomycotina</taxon>
        <taxon>Eurotiomycetes</taxon>
        <taxon>Eurotiomycetidae</taxon>
        <taxon>Eurotiales</taxon>
        <taxon>Aspergillaceae</taxon>
        <taxon>Penicillium</taxon>
    </lineage>
</organism>
<name>A0A9X0B7J2_9EURO</name>
<sequence length="83" mass="9445">MLTGTSRHLEPQETLRVPPVDELPEQQRSSFPTLKMLLKQKKEALAKLSPFAGKRPRDEEPSVSSDDETSEDESRGFDIDYKV</sequence>
<feature type="compositionally biased region" description="Basic and acidic residues" evidence="1">
    <location>
        <begin position="72"/>
        <end position="83"/>
    </location>
</feature>
<dbReference type="AlphaFoldDB" id="A0A9X0B7J2"/>
<dbReference type="EMBL" id="JAPZBS010000001">
    <property type="protein sequence ID" value="KAJ5390980.1"/>
    <property type="molecule type" value="Genomic_DNA"/>
</dbReference>
<protein>
    <submittedName>
        <fullName evidence="2">Uncharacterized protein</fullName>
    </submittedName>
</protein>
<dbReference type="RefSeq" id="XP_056561708.1">
    <property type="nucleotide sequence ID" value="XM_056694979.1"/>
</dbReference>
<reference evidence="2" key="1">
    <citation type="submission" date="2022-11" db="EMBL/GenBank/DDBJ databases">
        <authorList>
            <person name="Petersen C."/>
        </authorList>
    </citation>
    <scope>NUCLEOTIDE SEQUENCE</scope>
    <source>
        <strain evidence="2">IBT 29864</strain>
    </source>
</reference>
<feature type="region of interest" description="Disordered" evidence="1">
    <location>
        <begin position="1"/>
        <end position="32"/>
    </location>
</feature>
<reference evidence="2" key="2">
    <citation type="journal article" date="2023" name="IMA Fungus">
        <title>Comparative genomic study of the Penicillium genus elucidates a diverse pangenome and 15 lateral gene transfer events.</title>
        <authorList>
            <person name="Petersen C."/>
            <person name="Sorensen T."/>
            <person name="Nielsen M.R."/>
            <person name="Sondergaard T.E."/>
            <person name="Sorensen J.L."/>
            <person name="Fitzpatrick D.A."/>
            <person name="Frisvad J.C."/>
            <person name="Nielsen K.L."/>
        </authorList>
    </citation>
    <scope>NUCLEOTIDE SEQUENCE</scope>
    <source>
        <strain evidence="2">IBT 29864</strain>
    </source>
</reference>
<feature type="region of interest" description="Disordered" evidence="1">
    <location>
        <begin position="47"/>
        <end position="83"/>
    </location>
</feature>
<evidence type="ECO:0000313" key="2">
    <source>
        <dbReference type="EMBL" id="KAJ5390980.1"/>
    </source>
</evidence>
<dbReference type="Proteomes" id="UP001147782">
    <property type="component" value="Unassembled WGS sequence"/>
</dbReference>
<proteinExistence type="predicted"/>